<dbReference type="HOGENOM" id="CLU_022426_4_1_11"/>
<feature type="region of interest" description="Disordered" evidence="1">
    <location>
        <begin position="112"/>
        <end position="134"/>
    </location>
</feature>
<keyword evidence="3" id="KW-1185">Reference proteome</keyword>
<dbReference type="InParanoid" id="K0YIB6"/>
<proteinExistence type="predicted"/>
<protein>
    <recommendedName>
        <fullName evidence="4">Transposase IS4-like domain-containing protein</fullName>
    </recommendedName>
</protein>
<evidence type="ECO:0000313" key="2">
    <source>
        <dbReference type="EMBL" id="EJZ83181.1"/>
    </source>
</evidence>
<dbReference type="PATRIC" id="fig|742818.3.peg.1786"/>
<dbReference type="EMBL" id="ADMD01000009">
    <property type="protein sequence ID" value="EJZ83181.1"/>
    <property type="molecule type" value="Genomic_DNA"/>
</dbReference>
<organism evidence="2 3">
    <name type="scientific">Slackia piriformis YIT 12062</name>
    <dbReference type="NCBI Taxonomy" id="742818"/>
    <lineage>
        <taxon>Bacteria</taxon>
        <taxon>Bacillati</taxon>
        <taxon>Actinomycetota</taxon>
        <taxon>Coriobacteriia</taxon>
        <taxon>Eggerthellales</taxon>
        <taxon>Eggerthellaceae</taxon>
        <taxon>Slackia</taxon>
    </lineage>
</organism>
<dbReference type="RefSeq" id="WP_009139879.1">
    <property type="nucleotide sequence ID" value="NZ_JH815199.1"/>
</dbReference>
<evidence type="ECO:0000256" key="1">
    <source>
        <dbReference type="SAM" id="MobiDB-lite"/>
    </source>
</evidence>
<feature type="compositionally biased region" description="Basic and acidic residues" evidence="1">
    <location>
        <begin position="124"/>
        <end position="133"/>
    </location>
</feature>
<dbReference type="AlphaFoldDB" id="K0YIB6"/>
<gene>
    <name evidence="2" type="ORF">HMPREF9451_01699</name>
</gene>
<evidence type="ECO:0008006" key="4">
    <source>
        <dbReference type="Google" id="ProtNLM"/>
    </source>
</evidence>
<dbReference type="Proteomes" id="UP000006069">
    <property type="component" value="Unassembled WGS sequence"/>
</dbReference>
<sequence>MHLKKTKRNGRIYLSIVQNYRKNGTTKTRTIETIGYADDYANDYDDPIAHFEARVAAMNEERRASRSAIEFSFPPNCTIDANHTESARWGVAIALAYLDAIEAKRGIEPIARNEQQRATSVETESEKRAKPSRNDSFTARRTFEVFAVERMLHASPKHETWERRESFPRPCDFPIDEAYRALPLIAHADKRIARSMRSAYERIRPNHAPLECAHVVLGTFAFDDTDDVDSTGNRNAEGRITVCLAMVLDEDGIPADYRLLEADPDEHAVRSLADDIKKNTGARRMVMVAGRLSRAEAIMNMLAAQGDGFIMHRPLETAVEDMRHWIVDDQGYTTSRSGNYRIKSRVRTAAVEALDVPDGKEREHIAKHVRVRDIVFWGRDYALRRQSGRTEAETATLDGYACIVTSELNLKAPEVFHLYRELWRLAEPFQVLESDFSPSPYPTPLGEHMRAHFAICYAAFFAMRLMRSDLHWRYNAAQVADSLIRMEGGYLAENWFLFGYRSPVSDAIEQAAGVDAAQRLRTRQDIRKGIAQARAHIRKNPREKRLAEWADKTGKPDNS</sequence>
<reference evidence="2 3" key="1">
    <citation type="submission" date="2012-08" db="EMBL/GenBank/DDBJ databases">
        <title>The Genome Sequence of Slackia piriformis YIT 12062.</title>
        <authorList>
            <consortium name="The Broad Institute Genome Sequencing Platform"/>
            <person name="Earl A."/>
            <person name="Ward D."/>
            <person name="Feldgarden M."/>
            <person name="Gevers D."/>
            <person name="Morotomi M."/>
            <person name="Walker B."/>
            <person name="Young S.K."/>
            <person name="Zeng Q."/>
            <person name="Gargeya S."/>
            <person name="Fitzgerald M."/>
            <person name="Haas B."/>
            <person name="Abouelleil A."/>
            <person name="Alvarado L."/>
            <person name="Arachchi H.M."/>
            <person name="Berlin A.M."/>
            <person name="Chapman S.B."/>
            <person name="Goldberg J."/>
            <person name="Griggs A."/>
            <person name="Gujja S."/>
            <person name="Hansen M."/>
            <person name="Howarth C."/>
            <person name="Imamovic A."/>
            <person name="Larimer J."/>
            <person name="McCowen C."/>
            <person name="Montmayeur A."/>
            <person name="Murphy C."/>
            <person name="Neiman D."/>
            <person name="Pearson M."/>
            <person name="Priest M."/>
            <person name="Roberts A."/>
            <person name="Saif S."/>
            <person name="Shea T."/>
            <person name="Sisk P."/>
            <person name="Sykes S."/>
            <person name="Wortman J."/>
            <person name="Nusbaum C."/>
            <person name="Birren B."/>
        </authorList>
    </citation>
    <scope>NUCLEOTIDE SEQUENCE [LARGE SCALE GENOMIC DNA]</scope>
    <source>
        <strain evidence="2 3">YIT 12062</strain>
    </source>
</reference>
<evidence type="ECO:0000313" key="3">
    <source>
        <dbReference type="Proteomes" id="UP000006069"/>
    </source>
</evidence>
<dbReference type="OrthoDB" id="9767746at2"/>
<dbReference type="eggNOG" id="COG5421">
    <property type="taxonomic scope" value="Bacteria"/>
</dbReference>
<accession>K0YIB6</accession>
<comment type="caution">
    <text evidence="2">The sequence shown here is derived from an EMBL/GenBank/DDBJ whole genome shotgun (WGS) entry which is preliminary data.</text>
</comment>
<name>K0YIB6_9ACTN</name>